<sequence length="132" mass="15819">MEPIPFSEYQWSIDNDEIHMLENNEFLFKEEDKLIQGERLYNIAKINTYYLVFATLRAFFKDGTVQSVRTYKEFLDSDCQIALAVYDCSYVMFWCKSNQTVTNMYSYALSKGYEDVEYISENDLLKEKYYIE</sequence>
<dbReference type="Pfam" id="PF10903">
    <property type="entry name" value="DUF2691"/>
    <property type="match status" value="1"/>
</dbReference>
<dbReference type="RefSeq" id="WP_185163448.1">
    <property type="nucleotide sequence ID" value="NZ_JACKWY010000001.1"/>
</dbReference>
<dbReference type="InterPro" id="IPR020216">
    <property type="entry name" value="Uncharacterised_YncE"/>
</dbReference>
<organism evidence="1 2">
    <name type="scientific">Clostridium gasigenes</name>
    <dbReference type="NCBI Taxonomy" id="94869"/>
    <lineage>
        <taxon>Bacteria</taxon>
        <taxon>Bacillati</taxon>
        <taxon>Bacillota</taxon>
        <taxon>Clostridia</taxon>
        <taxon>Eubacteriales</taxon>
        <taxon>Clostridiaceae</taxon>
        <taxon>Clostridium</taxon>
    </lineage>
</organism>
<dbReference type="EMBL" id="JACKWY010000001">
    <property type="protein sequence ID" value="MBB6713458.1"/>
    <property type="molecule type" value="Genomic_DNA"/>
</dbReference>
<proteinExistence type="predicted"/>
<comment type="caution">
    <text evidence="1">The sequence shown here is derived from an EMBL/GenBank/DDBJ whole genome shotgun (WGS) entry which is preliminary data.</text>
</comment>
<evidence type="ECO:0000313" key="2">
    <source>
        <dbReference type="Proteomes" id="UP000585258"/>
    </source>
</evidence>
<dbReference type="AlphaFoldDB" id="A0A7X0S9C0"/>
<reference evidence="1 2" key="1">
    <citation type="submission" date="2020-08" db="EMBL/GenBank/DDBJ databases">
        <title>Clostridia isolated from Swiss meat.</title>
        <authorList>
            <person name="Wambui J."/>
            <person name="Stevens M.J.A."/>
            <person name="Stephan R."/>
        </authorList>
    </citation>
    <scope>NUCLEOTIDE SEQUENCE [LARGE SCALE GENOMIC DNA]</scope>
    <source>
        <strain evidence="1 2">CM001</strain>
    </source>
</reference>
<name>A0A7X0S9C0_9CLOT</name>
<protein>
    <submittedName>
        <fullName evidence="1">DUF2691 family protein</fullName>
    </submittedName>
</protein>
<accession>A0A7X0S9C0</accession>
<gene>
    <name evidence="1" type="ORF">H7E68_01760</name>
</gene>
<dbReference type="Proteomes" id="UP000585258">
    <property type="component" value="Unassembled WGS sequence"/>
</dbReference>
<evidence type="ECO:0000313" key="1">
    <source>
        <dbReference type="EMBL" id="MBB6713458.1"/>
    </source>
</evidence>